<dbReference type="UniPathway" id="UPA00378"/>
<feature type="compositionally biased region" description="Polar residues" evidence="14">
    <location>
        <begin position="1"/>
        <end position="12"/>
    </location>
</feature>
<dbReference type="GeneID" id="37021096"/>
<evidence type="ECO:0000256" key="6">
    <source>
        <dbReference type="ARBA" id="ARBA00022679"/>
    </source>
</evidence>
<dbReference type="InterPro" id="IPR016093">
    <property type="entry name" value="MIR_motif"/>
</dbReference>
<dbReference type="InterPro" id="IPR036300">
    <property type="entry name" value="MIR_dom_sf"/>
</dbReference>
<evidence type="ECO:0000256" key="7">
    <source>
        <dbReference type="ARBA" id="ARBA00022692"/>
    </source>
</evidence>
<feature type="compositionally biased region" description="Low complexity" evidence="14">
    <location>
        <begin position="31"/>
        <end position="47"/>
    </location>
</feature>
<dbReference type="InterPro" id="IPR003342">
    <property type="entry name" value="ArnT-like_N"/>
</dbReference>
<dbReference type="Pfam" id="PF02815">
    <property type="entry name" value="MIR"/>
    <property type="match status" value="1"/>
</dbReference>
<dbReference type="AlphaFoldDB" id="A0A316VDX3"/>
<dbReference type="EC" id="2.4.1.109" evidence="4"/>
<evidence type="ECO:0000256" key="4">
    <source>
        <dbReference type="ARBA" id="ARBA00012839"/>
    </source>
</evidence>
<evidence type="ECO:0000256" key="13">
    <source>
        <dbReference type="ARBA" id="ARBA00045102"/>
    </source>
</evidence>
<dbReference type="InterPro" id="IPR027005">
    <property type="entry name" value="PMT-like"/>
</dbReference>
<keyword evidence="11 15" id="KW-0472">Membrane</keyword>
<keyword evidence="10 15" id="KW-1133">Transmembrane helix</keyword>
<dbReference type="SMART" id="SM00472">
    <property type="entry name" value="MIR"/>
    <property type="match status" value="3"/>
</dbReference>
<dbReference type="RefSeq" id="XP_025354775.1">
    <property type="nucleotide sequence ID" value="XM_025499315.1"/>
</dbReference>
<dbReference type="STRING" id="1280837.A0A316VDX3"/>
<feature type="transmembrane region" description="Helical" evidence="15">
    <location>
        <begin position="176"/>
        <end position="197"/>
    </location>
</feature>
<feature type="transmembrane region" description="Helical" evidence="15">
    <location>
        <begin position="283"/>
        <end position="303"/>
    </location>
</feature>
<evidence type="ECO:0000256" key="5">
    <source>
        <dbReference type="ARBA" id="ARBA00022676"/>
    </source>
</evidence>
<reference evidence="17 18" key="1">
    <citation type="journal article" date="2018" name="Mol. Biol. Evol.">
        <title>Broad Genomic Sampling Reveals a Smut Pathogenic Ancestry of the Fungal Clade Ustilaginomycotina.</title>
        <authorList>
            <person name="Kijpornyongpan T."/>
            <person name="Mondo S.J."/>
            <person name="Barry K."/>
            <person name="Sandor L."/>
            <person name="Lee J."/>
            <person name="Lipzen A."/>
            <person name="Pangilinan J."/>
            <person name="LaButti K."/>
            <person name="Hainaut M."/>
            <person name="Henrissat B."/>
            <person name="Grigoriev I.V."/>
            <person name="Spatafora J.W."/>
            <person name="Aime M.C."/>
        </authorList>
    </citation>
    <scope>NUCLEOTIDE SEQUENCE [LARGE SCALE GENOMIC DNA]</scope>
    <source>
        <strain evidence="17 18">MCA 3882</strain>
    </source>
</reference>
<feature type="transmembrane region" description="Helical" evidence="15">
    <location>
        <begin position="204"/>
        <end position="221"/>
    </location>
</feature>
<keyword evidence="18" id="KW-1185">Reference proteome</keyword>
<gene>
    <name evidence="17" type="ORF">FA14DRAFT_161844</name>
</gene>
<name>A0A316VDX3_9BASI</name>
<evidence type="ECO:0000256" key="15">
    <source>
        <dbReference type="SAM" id="Phobius"/>
    </source>
</evidence>
<evidence type="ECO:0000259" key="16">
    <source>
        <dbReference type="PROSITE" id="PS50919"/>
    </source>
</evidence>
<dbReference type="InParanoid" id="A0A316VDX3"/>
<comment type="subcellular location">
    <subcellularLocation>
        <location evidence="1">Endoplasmic reticulum membrane</location>
        <topology evidence="1">Multi-pass membrane protein</topology>
    </subcellularLocation>
</comment>
<keyword evidence="6" id="KW-0808">Transferase</keyword>
<dbReference type="SUPFAM" id="SSF82109">
    <property type="entry name" value="MIR domain"/>
    <property type="match status" value="1"/>
</dbReference>
<dbReference type="Pfam" id="PF02366">
    <property type="entry name" value="PMT"/>
    <property type="match status" value="1"/>
</dbReference>
<accession>A0A316VDX3</accession>
<evidence type="ECO:0000256" key="1">
    <source>
        <dbReference type="ARBA" id="ARBA00004477"/>
    </source>
</evidence>
<sequence>MASLGQTSSSIRSRGATAGPFQTTNDEDYSRLTSDSSSSKTLGSSSKPTPRASSLLHSGKAESKHGPLSGSFGMPNAPKGGVTKAEWRLVAFVTVFAFFVRMYKIGQPSSVVFDEVHFGGFASKYINQRFFMDVHPPLAKLLISFVAWASGFNGQFDFKTIGKEYLVGEHTPVPYVAMRSFCALLGVATVPLAYLTLRALSLRATTALVGSMLVTLENALITQSRFILLDAPLVFFTSLTAFGWVSFCNEERKRPFSESWWGWLILTGISLGCVLSVKWVGLFTVATIGICVIAQLWNLLGDIRLPMRIIAHHFVARAICLILIPFAVYVGCFAVHLAVLSRSGEGDGFMTSSFQYSLRGNAMPDTYADVALGSTITLRHLNTQGGYLHSHPHNYPGGSGQQQITLYPHRDENNEWYIVKAPGPEDPPPPVDEKGVPLAIESPLEAEKHWNDPIQYLEHGMEVRLVHRLTEKRLHSHDVRPPITEADYQQEVSGYGFVDERGRRFAGDSNDHWIVEIENGHSSDPVSWKRVRSLRSTIRLRHTLTGAYLFSHKVPLPDWGYGQQEVSANKAVGAPRAPVKSRSKA</sequence>
<evidence type="ECO:0000256" key="8">
    <source>
        <dbReference type="ARBA" id="ARBA00022737"/>
    </source>
</evidence>
<proteinExistence type="inferred from homology"/>
<evidence type="ECO:0000313" key="17">
    <source>
        <dbReference type="EMBL" id="PWN34473.1"/>
    </source>
</evidence>
<dbReference type="OrthoDB" id="292747at2759"/>
<dbReference type="EMBL" id="KZ819604">
    <property type="protein sequence ID" value="PWN34473.1"/>
    <property type="molecule type" value="Genomic_DNA"/>
</dbReference>
<comment type="catalytic activity">
    <reaction evidence="13">
        <text>a di-trans,poly-cis-dolichyl beta-D-mannosyl phosphate + L-seryl-[protein] = 3-O-(alpha-D-mannosyl)-L-seryl-[protein] + a di-trans,poly-cis-dolichyl phosphate + H(+)</text>
        <dbReference type="Rhea" id="RHEA:17377"/>
        <dbReference type="Rhea" id="RHEA-COMP:9863"/>
        <dbReference type="Rhea" id="RHEA-COMP:13546"/>
        <dbReference type="Rhea" id="RHEA-COMP:19498"/>
        <dbReference type="Rhea" id="RHEA-COMP:19501"/>
        <dbReference type="ChEBI" id="CHEBI:15378"/>
        <dbReference type="ChEBI" id="CHEBI:29999"/>
        <dbReference type="ChEBI" id="CHEBI:57683"/>
        <dbReference type="ChEBI" id="CHEBI:58211"/>
        <dbReference type="ChEBI" id="CHEBI:137321"/>
        <dbReference type="EC" id="2.4.1.109"/>
    </reaction>
</comment>
<evidence type="ECO:0000256" key="9">
    <source>
        <dbReference type="ARBA" id="ARBA00022824"/>
    </source>
</evidence>
<comment type="similarity">
    <text evidence="3">Belongs to the glycosyltransferase 39 family.</text>
</comment>
<protein>
    <recommendedName>
        <fullName evidence="4">dolichyl-phosphate-mannose--protein mannosyltransferase</fullName>
        <ecNumber evidence="4">2.4.1.109</ecNumber>
    </recommendedName>
</protein>
<evidence type="ECO:0000313" key="18">
    <source>
        <dbReference type="Proteomes" id="UP000245771"/>
    </source>
</evidence>
<dbReference type="PROSITE" id="PS50919">
    <property type="entry name" value="MIR"/>
    <property type="match status" value="2"/>
</dbReference>
<evidence type="ECO:0000256" key="12">
    <source>
        <dbReference type="ARBA" id="ARBA00045085"/>
    </source>
</evidence>
<dbReference type="Proteomes" id="UP000245771">
    <property type="component" value="Unassembled WGS sequence"/>
</dbReference>
<feature type="transmembrane region" description="Helical" evidence="15">
    <location>
        <begin position="260"/>
        <end position="277"/>
    </location>
</feature>
<feature type="transmembrane region" description="Helical" evidence="15">
    <location>
        <begin position="315"/>
        <end position="339"/>
    </location>
</feature>
<feature type="transmembrane region" description="Helical" evidence="15">
    <location>
        <begin position="227"/>
        <end position="248"/>
    </location>
</feature>
<evidence type="ECO:0000256" key="2">
    <source>
        <dbReference type="ARBA" id="ARBA00004922"/>
    </source>
</evidence>
<feature type="domain" description="MIR" evidence="16">
    <location>
        <begin position="454"/>
        <end position="518"/>
    </location>
</feature>
<dbReference type="Gene3D" id="2.80.10.50">
    <property type="match status" value="1"/>
</dbReference>
<feature type="domain" description="MIR" evidence="16">
    <location>
        <begin position="367"/>
        <end position="421"/>
    </location>
</feature>
<comment type="catalytic activity">
    <reaction evidence="12">
        <text>a di-trans,poly-cis-dolichyl beta-D-mannosyl phosphate + L-threonyl-[protein] = 3-O-(alpha-D-mannosyl)-L-threonyl-[protein] + a di-trans,poly-cis-dolichyl phosphate + H(+)</text>
        <dbReference type="Rhea" id="RHEA:53396"/>
        <dbReference type="Rhea" id="RHEA-COMP:11060"/>
        <dbReference type="Rhea" id="RHEA-COMP:13547"/>
        <dbReference type="Rhea" id="RHEA-COMP:19498"/>
        <dbReference type="Rhea" id="RHEA-COMP:19501"/>
        <dbReference type="ChEBI" id="CHEBI:15378"/>
        <dbReference type="ChEBI" id="CHEBI:30013"/>
        <dbReference type="ChEBI" id="CHEBI:57683"/>
        <dbReference type="ChEBI" id="CHEBI:58211"/>
        <dbReference type="ChEBI" id="CHEBI:137323"/>
        <dbReference type="EC" id="2.4.1.109"/>
    </reaction>
</comment>
<evidence type="ECO:0000256" key="11">
    <source>
        <dbReference type="ARBA" id="ARBA00023136"/>
    </source>
</evidence>
<evidence type="ECO:0000256" key="14">
    <source>
        <dbReference type="SAM" id="MobiDB-lite"/>
    </source>
</evidence>
<keyword evidence="5" id="KW-0328">Glycosyltransferase</keyword>
<evidence type="ECO:0000256" key="3">
    <source>
        <dbReference type="ARBA" id="ARBA00007222"/>
    </source>
</evidence>
<dbReference type="GO" id="GO:0005789">
    <property type="term" value="C:endoplasmic reticulum membrane"/>
    <property type="evidence" value="ECO:0007669"/>
    <property type="project" value="UniProtKB-SubCell"/>
</dbReference>
<organism evidence="17 18">
    <name type="scientific">Meira miltonrushii</name>
    <dbReference type="NCBI Taxonomy" id="1280837"/>
    <lineage>
        <taxon>Eukaryota</taxon>
        <taxon>Fungi</taxon>
        <taxon>Dikarya</taxon>
        <taxon>Basidiomycota</taxon>
        <taxon>Ustilaginomycotina</taxon>
        <taxon>Exobasidiomycetes</taxon>
        <taxon>Exobasidiales</taxon>
        <taxon>Brachybasidiaceae</taxon>
        <taxon>Meira</taxon>
    </lineage>
</organism>
<dbReference type="PANTHER" id="PTHR10050:SF50">
    <property type="entry name" value="DOLICHYL-PHOSPHATE-MANNOSE--PROTEIN MANNOSYLTRANSFERASE 1-RELATED"/>
    <property type="match status" value="1"/>
</dbReference>
<keyword evidence="9" id="KW-0256">Endoplasmic reticulum</keyword>
<dbReference type="GO" id="GO:0004169">
    <property type="term" value="F:dolichyl-phosphate-mannose-protein mannosyltransferase activity"/>
    <property type="evidence" value="ECO:0007669"/>
    <property type="project" value="UniProtKB-EC"/>
</dbReference>
<evidence type="ECO:0000256" key="10">
    <source>
        <dbReference type="ARBA" id="ARBA00022989"/>
    </source>
</evidence>
<feature type="region of interest" description="Disordered" evidence="14">
    <location>
        <begin position="1"/>
        <end position="75"/>
    </location>
</feature>
<comment type="pathway">
    <text evidence="2">Protein modification; protein glycosylation.</text>
</comment>
<keyword evidence="8" id="KW-0677">Repeat</keyword>
<keyword evidence="7 15" id="KW-0812">Transmembrane</keyword>
<dbReference type="PANTHER" id="PTHR10050">
    <property type="entry name" value="DOLICHYL-PHOSPHATE-MANNOSE--PROTEIN MANNOSYLTRANSFERASE"/>
    <property type="match status" value="1"/>
</dbReference>